<keyword evidence="1" id="KW-0472">Membrane</keyword>
<reference evidence="2 3" key="1">
    <citation type="journal article" date="2019" name="Nat. Ecol. Evol.">
        <title>Megaphylogeny resolves global patterns of mushroom evolution.</title>
        <authorList>
            <person name="Varga T."/>
            <person name="Krizsan K."/>
            <person name="Foldi C."/>
            <person name="Dima B."/>
            <person name="Sanchez-Garcia M."/>
            <person name="Sanchez-Ramirez S."/>
            <person name="Szollosi G.J."/>
            <person name="Szarkandi J.G."/>
            <person name="Papp V."/>
            <person name="Albert L."/>
            <person name="Andreopoulos W."/>
            <person name="Angelini C."/>
            <person name="Antonin V."/>
            <person name="Barry K.W."/>
            <person name="Bougher N.L."/>
            <person name="Buchanan P."/>
            <person name="Buyck B."/>
            <person name="Bense V."/>
            <person name="Catcheside P."/>
            <person name="Chovatia M."/>
            <person name="Cooper J."/>
            <person name="Damon W."/>
            <person name="Desjardin D."/>
            <person name="Finy P."/>
            <person name="Geml J."/>
            <person name="Haridas S."/>
            <person name="Hughes K."/>
            <person name="Justo A."/>
            <person name="Karasinski D."/>
            <person name="Kautmanova I."/>
            <person name="Kiss B."/>
            <person name="Kocsube S."/>
            <person name="Kotiranta H."/>
            <person name="LaButti K.M."/>
            <person name="Lechner B.E."/>
            <person name="Liimatainen K."/>
            <person name="Lipzen A."/>
            <person name="Lukacs Z."/>
            <person name="Mihaltcheva S."/>
            <person name="Morgado L.N."/>
            <person name="Niskanen T."/>
            <person name="Noordeloos M.E."/>
            <person name="Ohm R.A."/>
            <person name="Ortiz-Santana B."/>
            <person name="Ovrebo C."/>
            <person name="Racz N."/>
            <person name="Riley R."/>
            <person name="Savchenko A."/>
            <person name="Shiryaev A."/>
            <person name="Soop K."/>
            <person name="Spirin V."/>
            <person name="Szebenyi C."/>
            <person name="Tomsovsky M."/>
            <person name="Tulloss R.E."/>
            <person name="Uehling J."/>
            <person name="Grigoriev I.V."/>
            <person name="Vagvolgyi C."/>
            <person name="Papp T."/>
            <person name="Martin F.M."/>
            <person name="Miettinen O."/>
            <person name="Hibbett D.S."/>
            <person name="Nagy L.G."/>
        </authorList>
    </citation>
    <scope>NUCLEOTIDE SEQUENCE [LARGE SCALE GENOMIC DNA]</scope>
    <source>
        <strain evidence="2 3">FP101781</strain>
    </source>
</reference>
<sequence length="123" mass="13203">MSYCLSTCVGGPFALICAPSLVFCMLSCLLICPGGPADMTLFSLSRILYVVLPLNLFGSTLCADLTLFPSPGCCMSFCLLTCSGGPFTLIWPFSLSRRYVFLVPLCNLPFCKITPSTVGCCWA</sequence>
<name>A0A4Y7TCS6_COPMI</name>
<evidence type="ECO:0000313" key="2">
    <source>
        <dbReference type="EMBL" id="TEB31976.1"/>
    </source>
</evidence>
<dbReference type="Proteomes" id="UP000298030">
    <property type="component" value="Unassembled WGS sequence"/>
</dbReference>
<accession>A0A4Y7TCS6</accession>
<keyword evidence="1" id="KW-0812">Transmembrane</keyword>
<gene>
    <name evidence="2" type="ORF">FA13DRAFT_316541</name>
</gene>
<comment type="caution">
    <text evidence="2">The sequence shown here is derived from an EMBL/GenBank/DDBJ whole genome shotgun (WGS) entry which is preliminary data.</text>
</comment>
<keyword evidence="1" id="KW-1133">Transmembrane helix</keyword>
<feature type="transmembrane region" description="Helical" evidence="1">
    <location>
        <begin position="12"/>
        <end position="35"/>
    </location>
</feature>
<proteinExistence type="predicted"/>
<feature type="transmembrane region" description="Helical" evidence="1">
    <location>
        <begin position="74"/>
        <end position="93"/>
    </location>
</feature>
<evidence type="ECO:0000256" key="1">
    <source>
        <dbReference type="SAM" id="Phobius"/>
    </source>
</evidence>
<feature type="transmembrane region" description="Helical" evidence="1">
    <location>
        <begin position="47"/>
        <end position="68"/>
    </location>
</feature>
<evidence type="ECO:0000313" key="3">
    <source>
        <dbReference type="Proteomes" id="UP000298030"/>
    </source>
</evidence>
<dbReference type="EMBL" id="QPFP01000017">
    <property type="protein sequence ID" value="TEB31976.1"/>
    <property type="molecule type" value="Genomic_DNA"/>
</dbReference>
<protein>
    <submittedName>
        <fullName evidence="2">Uncharacterized protein</fullName>
    </submittedName>
</protein>
<dbReference type="AlphaFoldDB" id="A0A4Y7TCS6"/>
<keyword evidence="3" id="KW-1185">Reference proteome</keyword>
<organism evidence="2 3">
    <name type="scientific">Coprinellus micaceus</name>
    <name type="common">Glistening ink-cap mushroom</name>
    <name type="synonym">Coprinus micaceus</name>
    <dbReference type="NCBI Taxonomy" id="71717"/>
    <lineage>
        <taxon>Eukaryota</taxon>
        <taxon>Fungi</taxon>
        <taxon>Dikarya</taxon>
        <taxon>Basidiomycota</taxon>
        <taxon>Agaricomycotina</taxon>
        <taxon>Agaricomycetes</taxon>
        <taxon>Agaricomycetidae</taxon>
        <taxon>Agaricales</taxon>
        <taxon>Agaricineae</taxon>
        <taxon>Psathyrellaceae</taxon>
        <taxon>Coprinellus</taxon>
    </lineage>
</organism>